<gene>
    <name evidence="1" type="ORF">PENTCL1PPCAC_13703</name>
</gene>
<keyword evidence="2" id="KW-1185">Reference proteome</keyword>
<accession>A0AAV5TES8</accession>
<name>A0AAV5TES8_9BILA</name>
<comment type="caution">
    <text evidence="1">The sequence shown here is derived from an EMBL/GenBank/DDBJ whole genome shotgun (WGS) entry which is preliminary data.</text>
</comment>
<proteinExistence type="predicted"/>
<reference evidence="1" key="1">
    <citation type="submission" date="2023-10" db="EMBL/GenBank/DDBJ databases">
        <title>Genome assembly of Pristionchus species.</title>
        <authorList>
            <person name="Yoshida K."/>
            <person name="Sommer R.J."/>
        </authorList>
    </citation>
    <scope>NUCLEOTIDE SEQUENCE</scope>
    <source>
        <strain evidence="1">RS0144</strain>
    </source>
</reference>
<protein>
    <submittedName>
        <fullName evidence="1">Uncharacterized protein</fullName>
    </submittedName>
</protein>
<dbReference type="Proteomes" id="UP001432027">
    <property type="component" value="Unassembled WGS sequence"/>
</dbReference>
<organism evidence="1 2">
    <name type="scientific">Pristionchus entomophagus</name>
    <dbReference type="NCBI Taxonomy" id="358040"/>
    <lineage>
        <taxon>Eukaryota</taxon>
        <taxon>Metazoa</taxon>
        <taxon>Ecdysozoa</taxon>
        <taxon>Nematoda</taxon>
        <taxon>Chromadorea</taxon>
        <taxon>Rhabditida</taxon>
        <taxon>Rhabditina</taxon>
        <taxon>Diplogasteromorpha</taxon>
        <taxon>Diplogasteroidea</taxon>
        <taxon>Neodiplogasteridae</taxon>
        <taxon>Pristionchus</taxon>
    </lineage>
</organism>
<sequence length="81" mass="9870">MRENANFSLANSRDFIAKFKNKCWVKQRIESMIRKVIERDRDANIAKRAEDMIDILSNWHTTCYYAEQRQIRCDFKIPEWL</sequence>
<dbReference type="EMBL" id="BTSX01000003">
    <property type="protein sequence ID" value="GMS91528.1"/>
    <property type="molecule type" value="Genomic_DNA"/>
</dbReference>
<evidence type="ECO:0000313" key="1">
    <source>
        <dbReference type="EMBL" id="GMS91528.1"/>
    </source>
</evidence>
<evidence type="ECO:0000313" key="2">
    <source>
        <dbReference type="Proteomes" id="UP001432027"/>
    </source>
</evidence>
<dbReference type="AlphaFoldDB" id="A0AAV5TES8"/>